<dbReference type="PANTHER" id="PTHR46535">
    <property type="entry name" value="NEDD4-BINDING PROTEIN 2"/>
    <property type="match status" value="1"/>
</dbReference>
<dbReference type="InterPro" id="IPR052772">
    <property type="entry name" value="Endo/PolyKinase_Domain-Protein"/>
</dbReference>
<feature type="region of interest" description="Disordered" evidence="1">
    <location>
        <begin position="178"/>
        <end position="198"/>
    </location>
</feature>
<comment type="caution">
    <text evidence="3">The sequence shown here is derived from an EMBL/GenBank/DDBJ whole genome shotgun (WGS) entry which is preliminary data.</text>
</comment>
<dbReference type="SUPFAM" id="SSF160443">
    <property type="entry name" value="SMR domain-like"/>
    <property type="match status" value="1"/>
</dbReference>
<feature type="domain" description="Smr" evidence="2">
    <location>
        <begin position="556"/>
        <end position="636"/>
    </location>
</feature>
<feature type="compositionally biased region" description="Polar residues" evidence="1">
    <location>
        <begin position="252"/>
        <end position="264"/>
    </location>
</feature>
<gene>
    <name evidence="3" type="primary">g1132</name>
    <name evidence="3" type="ORF">VP750_LOCUS981</name>
</gene>
<sequence length="654" mass="70430">MLDQAAQPEAASAPHYMQKESAVQQHVVYAALFLSSEQQRVLLDRVPACFCNVRSDHMTLIFRPTPKKQASLPLGNSFQLTLSGVVQDSHVQAVAVQLPEALTAHFNGAAPHLTVSFANGSTAKQAGDLLRSAYDGEEESDTSLEIWPKPLILHGRLGLKLSSGQVIFEHAASQECSTASRSPDTVPIAVGKHRQPPAVAAKRPSMHLWEKAVSDCVGSQWWAQGSASVPTSSQQQQPSQALRQRDSCARGQCTSGYQPGSMQDSVAPKPVSRQHDIVDEDAAAIDELDGFLDSFGGPSPSRAMPVPMANGHRRAAKQAWGLCNGQAKRRGPTEDPAAGDLPSAAPTLEAKHVSIMAALQSAKPAGLVDVWREAGQASYEVHASSSSSSASQLHTPEQQISYTATSLQQTLPESEQSEVGTLLKRFVRDIQSPSRGLRTPPELACPSEALTHIQSHAGRAAAVAAATLDTEQTLEERAQYSELADTERRAFWVHRNAREVLCQASAEAEQQGKKDVARELGMKSREHDRLAVEARARANGVAYDGFNRQLLNRWKIDLHGLHVDEALRVLESHLIALGGLNHPGGTLIQVITGMGRHSQGGVARILPAVLRYLTEAGYNFSEEHNNPGVICIILAGARSQLLSYMHSPPSVGLT</sequence>
<evidence type="ECO:0000256" key="1">
    <source>
        <dbReference type="SAM" id="MobiDB-lite"/>
    </source>
</evidence>
<dbReference type="PANTHER" id="PTHR46535:SF1">
    <property type="entry name" value="NEDD4-BINDING PROTEIN 2"/>
    <property type="match status" value="1"/>
</dbReference>
<dbReference type="SMART" id="SM00463">
    <property type="entry name" value="SMR"/>
    <property type="match status" value="1"/>
</dbReference>
<reference evidence="3 4" key="1">
    <citation type="submission" date="2024-06" db="EMBL/GenBank/DDBJ databases">
        <authorList>
            <person name="Kraege A."/>
            <person name="Thomma B."/>
        </authorList>
    </citation>
    <scope>NUCLEOTIDE SEQUENCE [LARGE SCALE GENOMIC DNA]</scope>
</reference>
<organism evidence="3 4">
    <name type="scientific">Coccomyxa viridis</name>
    <dbReference type="NCBI Taxonomy" id="1274662"/>
    <lineage>
        <taxon>Eukaryota</taxon>
        <taxon>Viridiplantae</taxon>
        <taxon>Chlorophyta</taxon>
        <taxon>core chlorophytes</taxon>
        <taxon>Trebouxiophyceae</taxon>
        <taxon>Trebouxiophyceae incertae sedis</taxon>
        <taxon>Coccomyxaceae</taxon>
        <taxon>Coccomyxa</taxon>
    </lineage>
</organism>
<dbReference type="InterPro" id="IPR036063">
    <property type="entry name" value="Smr_dom_sf"/>
</dbReference>
<dbReference type="Proteomes" id="UP001497392">
    <property type="component" value="Unassembled WGS sequence"/>
</dbReference>
<feature type="region of interest" description="Disordered" evidence="1">
    <location>
        <begin position="228"/>
        <end position="273"/>
    </location>
</feature>
<dbReference type="EMBL" id="CAXHTA020000002">
    <property type="protein sequence ID" value="CAL5219322.1"/>
    <property type="molecule type" value="Genomic_DNA"/>
</dbReference>
<feature type="compositionally biased region" description="Polar residues" evidence="1">
    <location>
        <begin position="392"/>
        <end position="405"/>
    </location>
</feature>
<evidence type="ECO:0000259" key="2">
    <source>
        <dbReference type="PROSITE" id="PS50828"/>
    </source>
</evidence>
<proteinExistence type="predicted"/>
<keyword evidence="4" id="KW-1185">Reference proteome</keyword>
<accession>A0ABP1FMQ1</accession>
<dbReference type="PROSITE" id="PS50828">
    <property type="entry name" value="SMR"/>
    <property type="match status" value="1"/>
</dbReference>
<dbReference type="Gene3D" id="3.30.1370.110">
    <property type="match status" value="1"/>
</dbReference>
<protein>
    <submittedName>
        <fullName evidence="3">G1132 protein</fullName>
    </submittedName>
</protein>
<feature type="compositionally biased region" description="Low complexity" evidence="1">
    <location>
        <begin position="228"/>
        <end position="241"/>
    </location>
</feature>
<dbReference type="InterPro" id="IPR002625">
    <property type="entry name" value="Smr_dom"/>
</dbReference>
<name>A0ABP1FMQ1_9CHLO</name>
<evidence type="ECO:0000313" key="3">
    <source>
        <dbReference type="EMBL" id="CAL5219322.1"/>
    </source>
</evidence>
<feature type="region of interest" description="Disordered" evidence="1">
    <location>
        <begin position="382"/>
        <end position="405"/>
    </location>
</feature>
<evidence type="ECO:0000313" key="4">
    <source>
        <dbReference type="Proteomes" id="UP001497392"/>
    </source>
</evidence>